<comment type="caution">
    <text evidence="10">The sequence shown here is derived from an EMBL/GenBank/DDBJ whole genome shotgun (WGS) entry which is preliminary data.</text>
</comment>
<dbReference type="FunFam" id="1.20.1270.50:FF:000004">
    <property type="entry name" value="alpha-mannosidase 2C1 isoform X1"/>
    <property type="match status" value="1"/>
</dbReference>
<dbReference type="GO" id="GO:0009313">
    <property type="term" value="P:oligosaccharide catabolic process"/>
    <property type="evidence" value="ECO:0007669"/>
    <property type="project" value="TreeGrafter"/>
</dbReference>
<dbReference type="InterPro" id="IPR011682">
    <property type="entry name" value="Glyco_hydro_38_C"/>
</dbReference>
<dbReference type="PANTHER" id="PTHR46017">
    <property type="entry name" value="ALPHA-MANNOSIDASE 2C1"/>
    <property type="match status" value="1"/>
</dbReference>
<sequence length="1116" mass="128167">MDLSHFQFDESSFIQQPQRQSTLNIGRVPQVLDHPKSIRSITVDRCSNFTSGGANGNDVNLLSQLYKARTNSEEYISLLVYSVPDLKRIPFKEAIQQEFRPTRLGEWFGPSWSTHWFHVQLRIPNEFVGEEVQLIWNADNEAMIWSMDGVTLQGLTGGAGSDARHEYILTTRAEGGEVIQLYIEMACNGMFGAASNGLISPPDPSRFFNLNEVDLAVPNKLAWELLYDFQIIFGMAKELAEDSLRGSQALFCANNIINVFVPGDDQSLRQGLKIAQEFLVSKNGDAQHEIYAIGHCHIDTAWLWPFDETIRKAARSWSSQIDLMDRYPDYKFICSQAQQFDWVKERYLPLWERIHQKVATGQFLPTGGTWIEMDTNMPSGESLCRQFLYGQRFFEQNFGKRCKVFWLPDSFGYSSQLPQLMQLADLRYFFTQKLSWNNVNKFPLTTFWWVGLDGSKSLTHMAPSETYNAQCTPEELARSVKNNRDKVYSNSSLLVYGNGDGGGGPLASMIERLKRMKNVDGLPKTTMALPTEFYENIERTAKALPSWKGELYFELHRGIYTTHSLCKKLNRSCEFLLRDIELLATFSLLQFPDTFQYPKQVFDDFWKLLCLTQFHDVMSGSAIEMVYDDCLQMYTKIDVIGKQMRSDMLNQLLQLDEMIDGIKGLAVINTLPWERNEVIEVPLDDGLPTMKQYSAFGRSGYAVAKSVAASGVTGYTLEEVDTPPPVRVEKDRMNNIVMENQYIRVTFDHAGHLIHLYDKQVERELIKPGERGNVFKMYDDIPLFWDAWDVEIYHLEKFKIVEDGSVQILEQGPLRCSLLVEKRLSATSQLRQIVVLSAVSRRLDFETEVDWNENRQFLKVEFAWDILTDNVNYECQYGHVSRPTHYNTSWDAAKFEVVAQKFADMSEFGYGVALLNDCKYGYSAHRNALRLSLLRAPKAPDSNCDVGHHSFKYAIYPHEHHFLQSDVVREGYNFNSPLLTRLVQQDKIERVKFSFPKFHIENASNVVLDTIKRAEDTNDVVIRLYEAYGGHARAKLMSSRIIKKMVKCNILEDEQEVITIIDTTAAMSVRTFSTNLRVLDDDMLDLQQESQQRQLDEGTLIKFKPFEIITLKISCA</sequence>
<comment type="function">
    <text evidence="7">Degrades free oligosaccharides in the vacuole.</text>
</comment>
<dbReference type="AlphaFoldDB" id="A0A8H7QLP6"/>
<comment type="catalytic activity">
    <reaction evidence="1">
        <text>Hydrolysis of terminal, non-reducing alpha-D-mannose residues in alpha-D-mannosides.</text>
        <dbReference type="EC" id="3.2.1.24"/>
    </reaction>
</comment>
<dbReference type="Proteomes" id="UP000603453">
    <property type="component" value="Unassembled WGS sequence"/>
</dbReference>
<dbReference type="InterPro" id="IPR015341">
    <property type="entry name" value="Glyco_hydro_38_cen"/>
</dbReference>
<dbReference type="Pfam" id="PF17677">
    <property type="entry name" value="Glyco_hydro38C2"/>
    <property type="match status" value="1"/>
</dbReference>
<evidence type="ECO:0000256" key="5">
    <source>
        <dbReference type="ARBA" id="ARBA00022801"/>
    </source>
</evidence>
<dbReference type="FunFam" id="2.70.98.30:FF:000001">
    <property type="entry name" value="alpha-mannosidase 2C1 isoform X2"/>
    <property type="match status" value="1"/>
</dbReference>
<evidence type="ECO:0000313" key="11">
    <source>
        <dbReference type="Proteomes" id="UP000603453"/>
    </source>
</evidence>
<dbReference type="PANTHER" id="PTHR46017:SF1">
    <property type="entry name" value="ALPHA-MANNOSIDASE 2C1"/>
    <property type="match status" value="1"/>
</dbReference>
<evidence type="ECO:0000256" key="3">
    <source>
        <dbReference type="ARBA" id="ARBA00012752"/>
    </source>
</evidence>
<dbReference type="Gene3D" id="3.20.110.10">
    <property type="entry name" value="Glycoside hydrolase 38, N terminal domain"/>
    <property type="match status" value="1"/>
</dbReference>
<evidence type="ECO:0000256" key="8">
    <source>
        <dbReference type="ARBA" id="ARBA00071615"/>
    </source>
</evidence>
<dbReference type="Gene3D" id="2.70.98.30">
    <property type="entry name" value="Golgi alpha-mannosidase II, domain 4"/>
    <property type="match status" value="1"/>
</dbReference>
<dbReference type="SUPFAM" id="SSF74650">
    <property type="entry name" value="Galactose mutarotase-like"/>
    <property type="match status" value="1"/>
</dbReference>
<dbReference type="Pfam" id="PF22907">
    <property type="entry name" value="Ams1-like_1st"/>
    <property type="match status" value="1"/>
</dbReference>
<dbReference type="InterPro" id="IPR028995">
    <property type="entry name" value="Glyco_hydro_57/38_cen_sf"/>
</dbReference>
<dbReference type="GO" id="GO:0006013">
    <property type="term" value="P:mannose metabolic process"/>
    <property type="evidence" value="ECO:0007669"/>
    <property type="project" value="InterPro"/>
</dbReference>
<keyword evidence="5" id="KW-0378">Hydrolase</keyword>
<dbReference type="InterPro" id="IPR037094">
    <property type="entry name" value="Glyco_hydro_38_cen_sf"/>
</dbReference>
<dbReference type="InterPro" id="IPR011013">
    <property type="entry name" value="Gal_mutarotase_sf_dom"/>
</dbReference>
<dbReference type="Gene3D" id="2.60.40.2220">
    <property type="match status" value="1"/>
</dbReference>
<evidence type="ECO:0000259" key="9">
    <source>
        <dbReference type="SMART" id="SM00872"/>
    </source>
</evidence>
<dbReference type="EC" id="3.2.1.24" evidence="3"/>
<dbReference type="InterPro" id="IPR000602">
    <property type="entry name" value="Glyco_hydro_38_N"/>
</dbReference>
<reference evidence="10" key="1">
    <citation type="submission" date="2020-12" db="EMBL/GenBank/DDBJ databases">
        <title>Metabolic potential, ecology and presence of endohyphal bacteria is reflected in genomic diversity of Mucoromycotina.</title>
        <authorList>
            <person name="Muszewska A."/>
            <person name="Okrasinska A."/>
            <person name="Steczkiewicz K."/>
            <person name="Drgas O."/>
            <person name="Orlowska M."/>
            <person name="Perlinska-Lenart U."/>
            <person name="Aleksandrzak-Piekarczyk T."/>
            <person name="Szatraj K."/>
            <person name="Zielenkiewicz U."/>
            <person name="Pilsyk S."/>
            <person name="Malc E."/>
            <person name="Mieczkowski P."/>
            <person name="Kruszewska J.S."/>
            <person name="Biernat P."/>
            <person name="Pawlowska J."/>
        </authorList>
    </citation>
    <scope>NUCLEOTIDE SEQUENCE</scope>
    <source>
        <strain evidence="10">WA0000017839</strain>
    </source>
</reference>
<dbReference type="EMBL" id="JAEPRD010000182">
    <property type="protein sequence ID" value="KAG2194972.1"/>
    <property type="molecule type" value="Genomic_DNA"/>
</dbReference>
<gene>
    <name evidence="10" type="ORF">INT47_002828</name>
</gene>
<dbReference type="InterPro" id="IPR054723">
    <property type="entry name" value="Ams1-like_N"/>
</dbReference>
<dbReference type="GO" id="GO:0030246">
    <property type="term" value="F:carbohydrate binding"/>
    <property type="evidence" value="ECO:0007669"/>
    <property type="project" value="InterPro"/>
</dbReference>
<proteinExistence type="inferred from homology"/>
<dbReference type="Gene3D" id="1.20.1270.50">
    <property type="entry name" value="Glycoside hydrolase family 38, central domain"/>
    <property type="match status" value="1"/>
</dbReference>
<evidence type="ECO:0000256" key="4">
    <source>
        <dbReference type="ARBA" id="ARBA00022723"/>
    </source>
</evidence>
<comment type="similarity">
    <text evidence="2">Belongs to the glycosyl hydrolase 38 family.</text>
</comment>
<keyword evidence="11" id="KW-1185">Reference proteome</keyword>
<dbReference type="SMART" id="SM00872">
    <property type="entry name" value="Alpha-mann_mid"/>
    <property type="match status" value="1"/>
</dbReference>
<dbReference type="GO" id="GO:0046872">
    <property type="term" value="F:metal ion binding"/>
    <property type="evidence" value="ECO:0007669"/>
    <property type="project" value="UniProtKB-KW"/>
</dbReference>
<evidence type="ECO:0000256" key="6">
    <source>
        <dbReference type="ARBA" id="ARBA00023295"/>
    </source>
</evidence>
<dbReference type="InterPro" id="IPR011330">
    <property type="entry name" value="Glyco_hydro/deAcase_b/a-brl"/>
</dbReference>
<dbReference type="Pfam" id="PF01074">
    <property type="entry name" value="Glyco_hydro_38N"/>
    <property type="match status" value="1"/>
</dbReference>
<dbReference type="OrthoDB" id="10261055at2759"/>
<keyword evidence="4" id="KW-0479">Metal-binding</keyword>
<dbReference type="GO" id="GO:0004559">
    <property type="term" value="F:alpha-mannosidase activity"/>
    <property type="evidence" value="ECO:0007669"/>
    <property type="project" value="UniProtKB-EC"/>
</dbReference>
<evidence type="ECO:0000256" key="7">
    <source>
        <dbReference type="ARBA" id="ARBA00054985"/>
    </source>
</evidence>
<keyword evidence="6" id="KW-0326">Glycosidase</keyword>
<organism evidence="10 11">
    <name type="scientific">Mucor saturninus</name>
    <dbReference type="NCBI Taxonomy" id="64648"/>
    <lineage>
        <taxon>Eukaryota</taxon>
        <taxon>Fungi</taxon>
        <taxon>Fungi incertae sedis</taxon>
        <taxon>Mucoromycota</taxon>
        <taxon>Mucoromycotina</taxon>
        <taxon>Mucoromycetes</taxon>
        <taxon>Mucorales</taxon>
        <taxon>Mucorineae</taxon>
        <taxon>Mucoraceae</taxon>
        <taxon>Mucor</taxon>
    </lineage>
</organism>
<name>A0A8H7QLP6_9FUNG</name>
<dbReference type="InterPro" id="IPR027291">
    <property type="entry name" value="Glyco_hydro_38_N_sf"/>
</dbReference>
<dbReference type="InterPro" id="IPR041147">
    <property type="entry name" value="GH38_C"/>
</dbReference>
<feature type="domain" description="Glycoside hydrolase family 38 central" evidence="9">
    <location>
        <begin position="554"/>
        <end position="634"/>
    </location>
</feature>
<evidence type="ECO:0000313" key="10">
    <source>
        <dbReference type="EMBL" id="KAG2194972.1"/>
    </source>
</evidence>
<dbReference type="GO" id="GO:0000329">
    <property type="term" value="C:fungal-type vacuole membrane"/>
    <property type="evidence" value="ECO:0007669"/>
    <property type="project" value="TreeGrafter"/>
</dbReference>
<dbReference type="FunFam" id="3.20.110.10:FF:000002">
    <property type="entry name" value="alpha-mannosidase 2C1 isoform X1"/>
    <property type="match status" value="1"/>
</dbReference>
<dbReference type="SUPFAM" id="SSF88688">
    <property type="entry name" value="Families 57/38 glycoside transferase middle domain"/>
    <property type="match status" value="1"/>
</dbReference>
<dbReference type="Pfam" id="PF07748">
    <property type="entry name" value="Glyco_hydro_38C"/>
    <property type="match status" value="1"/>
</dbReference>
<evidence type="ECO:0000256" key="1">
    <source>
        <dbReference type="ARBA" id="ARBA00000365"/>
    </source>
</evidence>
<protein>
    <recommendedName>
        <fullName evidence="8">Alpha-mannosidase</fullName>
        <ecNumber evidence="3">3.2.1.24</ecNumber>
    </recommendedName>
</protein>
<dbReference type="Pfam" id="PF09261">
    <property type="entry name" value="Alpha-mann_mid"/>
    <property type="match status" value="1"/>
</dbReference>
<dbReference type="SUPFAM" id="SSF88713">
    <property type="entry name" value="Glycoside hydrolase/deacetylase"/>
    <property type="match status" value="1"/>
</dbReference>
<evidence type="ECO:0000256" key="2">
    <source>
        <dbReference type="ARBA" id="ARBA00009792"/>
    </source>
</evidence>
<accession>A0A8H7QLP6</accession>